<organism evidence="1 2">
    <name type="scientific">Haematococcus lacustris</name>
    <name type="common">Green alga</name>
    <name type="synonym">Haematococcus pluvialis</name>
    <dbReference type="NCBI Taxonomy" id="44745"/>
    <lineage>
        <taxon>Eukaryota</taxon>
        <taxon>Viridiplantae</taxon>
        <taxon>Chlorophyta</taxon>
        <taxon>core chlorophytes</taxon>
        <taxon>Chlorophyceae</taxon>
        <taxon>CS clade</taxon>
        <taxon>Chlamydomonadales</taxon>
        <taxon>Haematococcaceae</taxon>
        <taxon>Haematococcus</taxon>
    </lineage>
</organism>
<evidence type="ECO:0000313" key="1">
    <source>
        <dbReference type="EMBL" id="GFH16086.1"/>
    </source>
</evidence>
<proteinExistence type="predicted"/>
<protein>
    <submittedName>
        <fullName evidence="1">Uncharacterized protein</fullName>
    </submittedName>
</protein>
<dbReference type="Proteomes" id="UP000485058">
    <property type="component" value="Unassembled WGS sequence"/>
</dbReference>
<evidence type="ECO:0000313" key="2">
    <source>
        <dbReference type="Proteomes" id="UP000485058"/>
    </source>
</evidence>
<sequence length="72" mass="8195">RRLFPLGCRGVALPNPITLCCSTRGNAREGPAKAATRPRMSVQDFMKYCNFHNPWRHNLSTQPGSRNLRLKQ</sequence>
<reference evidence="1 2" key="1">
    <citation type="submission" date="2020-02" db="EMBL/GenBank/DDBJ databases">
        <title>Draft genome sequence of Haematococcus lacustris strain NIES-144.</title>
        <authorList>
            <person name="Morimoto D."/>
            <person name="Nakagawa S."/>
            <person name="Yoshida T."/>
            <person name="Sawayama S."/>
        </authorList>
    </citation>
    <scope>NUCLEOTIDE SEQUENCE [LARGE SCALE GENOMIC DNA]</scope>
    <source>
        <strain evidence="1 2">NIES-144</strain>
    </source>
</reference>
<comment type="caution">
    <text evidence="1">The sequence shown here is derived from an EMBL/GenBank/DDBJ whole genome shotgun (WGS) entry which is preliminary data.</text>
</comment>
<gene>
    <name evidence="1" type="ORF">HaLaN_12438</name>
</gene>
<dbReference type="AlphaFoldDB" id="A0A699ZA27"/>
<name>A0A699ZA27_HAELA</name>
<feature type="non-terminal residue" evidence="1">
    <location>
        <position position="1"/>
    </location>
</feature>
<dbReference type="EMBL" id="BLLF01000944">
    <property type="protein sequence ID" value="GFH16086.1"/>
    <property type="molecule type" value="Genomic_DNA"/>
</dbReference>
<accession>A0A699ZA27</accession>
<keyword evidence="2" id="KW-1185">Reference proteome</keyword>
<feature type="non-terminal residue" evidence="1">
    <location>
        <position position="72"/>
    </location>
</feature>